<dbReference type="SMART" id="SM00384">
    <property type="entry name" value="AT_hook"/>
    <property type="match status" value="5"/>
</dbReference>
<dbReference type="AlphaFoldDB" id="A0A2C5YLF2"/>
<dbReference type="InterPro" id="IPR000116">
    <property type="entry name" value="HMGA"/>
</dbReference>
<keyword evidence="2" id="KW-0238">DNA-binding</keyword>
<evidence type="ECO:0000313" key="4">
    <source>
        <dbReference type="EMBL" id="PHH68122.1"/>
    </source>
</evidence>
<dbReference type="OrthoDB" id="4928183at2759"/>
<feature type="compositionally biased region" description="Acidic residues" evidence="3">
    <location>
        <begin position="131"/>
        <end position="146"/>
    </location>
</feature>
<organism evidence="4 5">
    <name type="scientific">Ophiocordyceps australis</name>
    <dbReference type="NCBI Taxonomy" id="1399860"/>
    <lineage>
        <taxon>Eukaryota</taxon>
        <taxon>Fungi</taxon>
        <taxon>Dikarya</taxon>
        <taxon>Ascomycota</taxon>
        <taxon>Pezizomycotina</taxon>
        <taxon>Sordariomycetes</taxon>
        <taxon>Hypocreomycetidae</taxon>
        <taxon>Hypocreales</taxon>
        <taxon>Ophiocordycipitaceae</taxon>
        <taxon>Ophiocordyceps</taxon>
    </lineage>
</organism>
<accession>A0A2C5YLF2</accession>
<sequence>MARTKEEATGESAPRGRGRPSKDSSTPGGVKKAYVPTGRPRGRPPKPEGEAKAAKKAYVPTGRPRGRPKGSVKKEGAASTKAKTAAAPSAGGVRKRGRPRKSDANVTPAAKGKRGRPAKQVTEAQPQSDASGDDDDAMNGDVQLDADGDHEPLVDADNDLAGDVDADMDADLAPLAVESGEDE</sequence>
<dbReference type="GO" id="GO:0006355">
    <property type="term" value="P:regulation of DNA-templated transcription"/>
    <property type="evidence" value="ECO:0007669"/>
    <property type="project" value="InterPro"/>
</dbReference>
<dbReference type="InterPro" id="IPR017956">
    <property type="entry name" value="AT_hook_DNA-bd_motif"/>
</dbReference>
<comment type="caution">
    <text evidence="4">The sequence shown here is derived from an EMBL/GenBank/DDBJ whole genome shotgun (WGS) entry which is preliminary data.</text>
</comment>
<name>A0A2C5YLF2_9HYPO</name>
<evidence type="ECO:0000256" key="2">
    <source>
        <dbReference type="ARBA" id="ARBA00023125"/>
    </source>
</evidence>
<evidence type="ECO:0000313" key="5">
    <source>
        <dbReference type="Proteomes" id="UP000224854"/>
    </source>
</evidence>
<evidence type="ECO:0000256" key="3">
    <source>
        <dbReference type="SAM" id="MobiDB-lite"/>
    </source>
</evidence>
<dbReference type="GO" id="GO:0003677">
    <property type="term" value="F:DNA binding"/>
    <property type="evidence" value="ECO:0007669"/>
    <property type="project" value="UniProtKB-KW"/>
</dbReference>
<evidence type="ECO:0000256" key="1">
    <source>
        <dbReference type="ARBA" id="ARBA00022737"/>
    </source>
</evidence>
<dbReference type="PRINTS" id="PR00929">
    <property type="entry name" value="ATHOOK"/>
</dbReference>
<feature type="region of interest" description="Disordered" evidence="3">
    <location>
        <begin position="1"/>
        <end position="165"/>
    </location>
</feature>
<proteinExistence type="predicted"/>
<protein>
    <submittedName>
        <fullName evidence="4">Uncharacterized protein</fullName>
    </submittedName>
</protein>
<feature type="compositionally biased region" description="Low complexity" evidence="3">
    <location>
        <begin position="77"/>
        <end position="90"/>
    </location>
</feature>
<keyword evidence="1" id="KW-0677">Repeat</keyword>
<keyword evidence="5" id="KW-1185">Reference proteome</keyword>
<reference evidence="4 5" key="1">
    <citation type="submission" date="2017-06" db="EMBL/GenBank/DDBJ databases">
        <title>Ant-infecting Ophiocordyceps genomes reveal a high diversity of potential behavioral manipulation genes and a possible major role for enterotoxins.</title>
        <authorList>
            <person name="De Bekker C."/>
            <person name="Evans H.C."/>
            <person name="Brachmann A."/>
            <person name="Hughes D.P."/>
        </authorList>
    </citation>
    <scope>NUCLEOTIDE SEQUENCE [LARGE SCALE GENOMIC DNA]</scope>
    <source>
        <strain evidence="4 5">1348a</strain>
    </source>
</reference>
<feature type="compositionally biased region" description="Acidic residues" evidence="3">
    <location>
        <begin position="154"/>
        <end position="165"/>
    </location>
</feature>
<dbReference type="GO" id="GO:0005634">
    <property type="term" value="C:nucleus"/>
    <property type="evidence" value="ECO:0007669"/>
    <property type="project" value="InterPro"/>
</dbReference>
<dbReference type="GO" id="GO:0000785">
    <property type="term" value="C:chromatin"/>
    <property type="evidence" value="ECO:0007669"/>
    <property type="project" value="InterPro"/>
</dbReference>
<dbReference type="PRINTS" id="PR00930">
    <property type="entry name" value="HIGHMOBLTYIY"/>
</dbReference>
<dbReference type="EMBL" id="NJEU01001212">
    <property type="protein sequence ID" value="PHH68122.1"/>
    <property type="molecule type" value="Genomic_DNA"/>
</dbReference>
<dbReference type="Proteomes" id="UP000224854">
    <property type="component" value="Unassembled WGS sequence"/>
</dbReference>
<dbReference type="Pfam" id="PF02178">
    <property type="entry name" value="AT_hook"/>
    <property type="match status" value="5"/>
</dbReference>
<gene>
    <name evidence="4" type="ORF">CDD82_826</name>
</gene>